<dbReference type="Proteomes" id="UP000800039">
    <property type="component" value="Unassembled WGS sequence"/>
</dbReference>
<reference evidence="1" key="1">
    <citation type="submission" date="2020-01" db="EMBL/GenBank/DDBJ databases">
        <authorList>
            <consortium name="DOE Joint Genome Institute"/>
            <person name="Haridas S."/>
            <person name="Albert R."/>
            <person name="Binder M."/>
            <person name="Bloem J."/>
            <person name="Labutti K."/>
            <person name="Salamov A."/>
            <person name="Andreopoulos B."/>
            <person name="Baker S.E."/>
            <person name="Barry K."/>
            <person name="Bills G."/>
            <person name="Bluhm B.H."/>
            <person name="Cannon C."/>
            <person name="Castanera R."/>
            <person name="Culley D.E."/>
            <person name="Daum C."/>
            <person name="Ezra D."/>
            <person name="Gonzalez J.B."/>
            <person name="Henrissat B."/>
            <person name="Kuo A."/>
            <person name="Liang C."/>
            <person name="Lipzen A."/>
            <person name="Lutzoni F."/>
            <person name="Magnuson J."/>
            <person name="Mondo S."/>
            <person name="Nolan M."/>
            <person name="Ohm R."/>
            <person name="Pangilinan J."/>
            <person name="Park H.-J."/>
            <person name="Ramirez L."/>
            <person name="Alfaro M."/>
            <person name="Sun H."/>
            <person name="Tritt A."/>
            <person name="Yoshinaga Y."/>
            <person name="Zwiers L.-H."/>
            <person name="Turgeon B.G."/>
            <person name="Goodwin S.B."/>
            <person name="Spatafora J.W."/>
            <person name="Crous P.W."/>
            <person name="Grigoriev I.V."/>
        </authorList>
    </citation>
    <scope>NUCLEOTIDE SEQUENCE</scope>
    <source>
        <strain evidence="1">CBS 394.84</strain>
    </source>
</reference>
<evidence type="ECO:0000313" key="2">
    <source>
        <dbReference type="Proteomes" id="UP000800039"/>
    </source>
</evidence>
<proteinExistence type="predicted"/>
<dbReference type="OrthoDB" id="194358at2759"/>
<comment type="caution">
    <text evidence="1">The sequence shown here is derived from an EMBL/GenBank/DDBJ whole genome shotgun (WGS) entry which is preliminary data.</text>
</comment>
<gene>
    <name evidence="1" type="ORF">K460DRAFT_363509</name>
</gene>
<protein>
    <recommendedName>
        <fullName evidence="3">Heterokaryon incompatibility domain-containing protein</fullName>
    </recommendedName>
</protein>
<name>A0A9P4GJK2_9PLEO</name>
<dbReference type="RefSeq" id="XP_040790001.1">
    <property type="nucleotide sequence ID" value="XM_040932837.1"/>
</dbReference>
<dbReference type="EMBL" id="ML976615">
    <property type="protein sequence ID" value="KAF1847438.1"/>
    <property type="molecule type" value="Genomic_DNA"/>
</dbReference>
<dbReference type="GeneID" id="63850088"/>
<organism evidence="1 2">
    <name type="scientific">Cucurbitaria berberidis CBS 394.84</name>
    <dbReference type="NCBI Taxonomy" id="1168544"/>
    <lineage>
        <taxon>Eukaryota</taxon>
        <taxon>Fungi</taxon>
        <taxon>Dikarya</taxon>
        <taxon>Ascomycota</taxon>
        <taxon>Pezizomycotina</taxon>
        <taxon>Dothideomycetes</taxon>
        <taxon>Pleosporomycetidae</taxon>
        <taxon>Pleosporales</taxon>
        <taxon>Pleosporineae</taxon>
        <taxon>Cucurbitariaceae</taxon>
        <taxon>Cucurbitaria</taxon>
    </lineage>
</organism>
<evidence type="ECO:0008006" key="3">
    <source>
        <dbReference type="Google" id="ProtNLM"/>
    </source>
</evidence>
<dbReference type="PANTHER" id="PTHR24148">
    <property type="entry name" value="ANKYRIN REPEAT DOMAIN-CONTAINING PROTEIN 39 HOMOLOG-RELATED"/>
    <property type="match status" value="1"/>
</dbReference>
<dbReference type="PANTHER" id="PTHR24148:SF64">
    <property type="entry name" value="HETEROKARYON INCOMPATIBILITY DOMAIN-CONTAINING PROTEIN"/>
    <property type="match status" value="1"/>
</dbReference>
<dbReference type="InterPro" id="IPR052895">
    <property type="entry name" value="HetReg/Transcr_Mod"/>
</dbReference>
<keyword evidence="2" id="KW-1185">Reference proteome</keyword>
<dbReference type="Pfam" id="PF26639">
    <property type="entry name" value="Het-6_barrel"/>
    <property type="match status" value="1"/>
</dbReference>
<dbReference type="AlphaFoldDB" id="A0A9P4GJK2"/>
<accession>A0A9P4GJK2</accession>
<sequence>MRDCTRHGLNPPTIATSAEYPYGKLHGLFRLPWFRRTWVVQEVALARKVMFYCGDYMIAFDNLVVAADFTRLPYSKLDMQARHWKSYLDWHHMLNEFIRRYEQGETDVTTTVGFGLFELLAATLLLEATRAEDKVYGLYGCAKTLGFELPVPDYTKPIAVVYTEAARACLRQAQNPLRLLEIVEGSAGEELGLPSWVPNLSGCVRKWTPENPPKTSTNSRSNKLVSGGSQSEWNLMVDERRLRVRGRRVDHVAAVGQPWKVDHSTTLLGDAWSNSGQYVGSLVDCILTWLDIVLQRNRSVQGSGAGEVAATQDLARLLTNGHRSLVEPLDRVTQYLSVLIKCAKADDTVVRSSLIHAQDSILEIRQIGHYFVSENMQRVITQMGDFAWRTVFRTTRGYLGVGSYSSRPGDLVVVLHGMATPCLVRPSAEGFVFVGAAFVNEIMNGEFWSTGSSSNDEWFVLV</sequence>
<evidence type="ECO:0000313" key="1">
    <source>
        <dbReference type="EMBL" id="KAF1847438.1"/>
    </source>
</evidence>